<dbReference type="OrthoDB" id="2350845at2759"/>
<dbReference type="EMBL" id="BLAL01000006">
    <property type="protein sequence ID" value="GES73516.1"/>
    <property type="molecule type" value="Genomic_DNA"/>
</dbReference>
<accession>A0A8H3KV35</accession>
<sequence length="133" mass="15140">MLSETATSYERAEFFKKFVIVKNTKASTNNWVKSLEKFRREIDVDIQQQYLFPNLWKVFNGKIKFLSDLGLNESQGSDALNADEVAQILNHQKMDGSTPGSNISLKRSNVNSVQRNREQTNDLLNAKDGIISI</sequence>
<dbReference type="AlphaFoldDB" id="A0A8H3KV35"/>
<gene>
    <name evidence="1" type="ORF">RCL2_000104600</name>
</gene>
<comment type="caution">
    <text evidence="1">The sequence shown here is derived from an EMBL/GenBank/DDBJ whole genome shotgun (WGS) entry which is preliminary data.</text>
</comment>
<reference evidence="1" key="1">
    <citation type="submission" date="2019-10" db="EMBL/GenBank/DDBJ databases">
        <title>Conservation and host-specific expression of non-tandemly repeated heterogenous ribosome RNA gene in arbuscular mycorrhizal fungi.</title>
        <authorList>
            <person name="Maeda T."/>
            <person name="Kobayashi Y."/>
            <person name="Nakagawa T."/>
            <person name="Ezawa T."/>
            <person name="Yamaguchi K."/>
            <person name="Bino T."/>
            <person name="Nishimoto Y."/>
            <person name="Shigenobu S."/>
            <person name="Kawaguchi M."/>
        </authorList>
    </citation>
    <scope>NUCLEOTIDE SEQUENCE</scope>
    <source>
        <strain evidence="1">HR1</strain>
    </source>
</reference>
<organism evidence="1 2">
    <name type="scientific">Rhizophagus clarus</name>
    <dbReference type="NCBI Taxonomy" id="94130"/>
    <lineage>
        <taxon>Eukaryota</taxon>
        <taxon>Fungi</taxon>
        <taxon>Fungi incertae sedis</taxon>
        <taxon>Mucoromycota</taxon>
        <taxon>Glomeromycotina</taxon>
        <taxon>Glomeromycetes</taxon>
        <taxon>Glomerales</taxon>
        <taxon>Glomeraceae</taxon>
        <taxon>Rhizophagus</taxon>
    </lineage>
</organism>
<proteinExistence type="predicted"/>
<evidence type="ECO:0000313" key="1">
    <source>
        <dbReference type="EMBL" id="GES73516.1"/>
    </source>
</evidence>
<name>A0A8H3KV35_9GLOM</name>
<protein>
    <submittedName>
        <fullName evidence="1">Uncharacterized protein</fullName>
    </submittedName>
</protein>
<evidence type="ECO:0000313" key="2">
    <source>
        <dbReference type="Proteomes" id="UP000615446"/>
    </source>
</evidence>
<dbReference type="Proteomes" id="UP000615446">
    <property type="component" value="Unassembled WGS sequence"/>
</dbReference>